<gene>
    <name evidence="2" type="ORF">IMCC3135_18415</name>
</gene>
<dbReference type="KEGG" id="gai:IMCC3135_18415"/>
<keyword evidence="3" id="KW-1185">Reference proteome</keyword>
<dbReference type="CDD" id="cd00093">
    <property type="entry name" value="HTH_XRE"/>
    <property type="match status" value="1"/>
</dbReference>
<dbReference type="RefSeq" id="WP_088918898.1">
    <property type="nucleotide sequence ID" value="NZ_CP018632.1"/>
</dbReference>
<protein>
    <recommendedName>
        <fullName evidence="1">HTH cro/C1-type domain-containing protein</fullName>
    </recommendedName>
</protein>
<feature type="domain" description="HTH cro/C1-type" evidence="1">
    <location>
        <begin position="14"/>
        <end position="68"/>
    </location>
</feature>
<dbReference type="GO" id="GO:0003677">
    <property type="term" value="F:DNA binding"/>
    <property type="evidence" value="ECO:0007669"/>
    <property type="project" value="InterPro"/>
</dbReference>
<name>A0A2Z2NQT0_9GAMM</name>
<evidence type="ECO:0000259" key="1">
    <source>
        <dbReference type="PROSITE" id="PS50943"/>
    </source>
</evidence>
<accession>A0A2Z2NQT0</accession>
<reference evidence="2 3" key="1">
    <citation type="submission" date="2016-12" db="EMBL/GenBank/DDBJ databases">
        <authorList>
            <person name="Song W.-J."/>
            <person name="Kurnit D.M."/>
        </authorList>
    </citation>
    <scope>NUCLEOTIDE SEQUENCE [LARGE SCALE GENOMIC DNA]</scope>
    <source>
        <strain evidence="2 3">IMCC3135</strain>
    </source>
</reference>
<sequence>MTTILNAEMLGEVIRRERKRQKVTQSDLAALAGVGVRFLRELEHGKSSCQLGRTLEVLQTLGISVDANTREQ</sequence>
<dbReference type="EMBL" id="CP018632">
    <property type="protein sequence ID" value="ASJ73762.1"/>
    <property type="molecule type" value="Genomic_DNA"/>
</dbReference>
<dbReference type="SUPFAM" id="SSF47413">
    <property type="entry name" value="lambda repressor-like DNA-binding domains"/>
    <property type="match status" value="1"/>
</dbReference>
<dbReference type="OrthoDB" id="9156632at2"/>
<dbReference type="InterPro" id="IPR001387">
    <property type="entry name" value="Cro/C1-type_HTH"/>
</dbReference>
<dbReference type="Proteomes" id="UP000250079">
    <property type="component" value="Chromosome"/>
</dbReference>
<dbReference type="AlphaFoldDB" id="A0A2Z2NQT0"/>
<organism evidence="2 3">
    <name type="scientific">Granulosicoccus antarcticus IMCC3135</name>
    <dbReference type="NCBI Taxonomy" id="1192854"/>
    <lineage>
        <taxon>Bacteria</taxon>
        <taxon>Pseudomonadati</taxon>
        <taxon>Pseudomonadota</taxon>
        <taxon>Gammaproteobacteria</taxon>
        <taxon>Chromatiales</taxon>
        <taxon>Granulosicoccaceae</taxon>
        <taxon>Granulosicoccus</taxon>
    </lineage>
</organism>
<evidence type="ECO:0000313" key="2">
    <source>
        <dbReference type="EMBL" id="ASJ73762.1"/>
    </source>
</evidence>
<dbReference type="InterPro" id="IPR010982">
    <property type="entry name" value="Lambda_DNA-bd_dom_sf"/>
</dbReference>
<evidence type="ECO:0000313" key="3">
    <source>
        <dbReference type="Proteomes" id="UP000250079"/>
    </source>
</evidence>
<dbReference type="SMART" id="SM00530">
    <property type="entry name" value="HTH_XRE"/>
    <property type="match status" value="1"/>
</dbReference>
<proteinExistence type="predicted"/>
<dbReference type="Gene3D" id="1.10.260.40">
    <property type="entry name" value="lambda repressor-like DNA-binding domains"/>
    <property type="match status" value="1"/>
</dbReference>
<dbReference type="PROSITE" id="PS50943">
    <property type="entry name" value="HTH_CROC1"/>
    <property type="match status" value="1"/>
</dbReference>
<dbReference type="Pfam" id="PF01381">
    <property type="entry name" value="HTH_3"/>
    <property type="match status" value="1"/>
</dbReference>